<dbReference type="AlphaFoldDB" id="X0WW89"/>
<protein>
    <recommendedName>
        <fullName evidence="2">3-hydroxyacyl-CoA dehydrogenase C-terminal domain-containing protein</fullName>
    </recommendedName>
</protein>
<dbReference type="SUPFAM" id="SSF48179">
    <property type="entry name" value="6-phosphogluconate dehydrogenase C-terminal domain-like"/>
    <property type="match status" value="1"/>
</dbReference>
<proteinExistence type="predicted"/>
<dbReference type="GO" id="GO:0006635">
    <property type="term" value="P:fatty acid beta-oxidation"/>
    <property type="evidence" value="ECO:0007669"/>
    <property type="project" value="TreeGrafter"/>
</dbReference>
<name>X0WW89_9ZZZZ</name>
<dbReference type="InterPro" id="IPR008927">
    <property type="entry name" value="6-PGluconate_DH-like_C_sf"/>
</dbReference>
<dbReference type="PANTHER" id="PTHR43612">
    <property type="entry name" value="TRIFUNCTIONAL ENZYME SUBUNIT ALPHA"/>
    <property type="match status" value="1"/>
</dbReference>
<dbReference type="EMBL" id="BARS01036618">
    <property type="protein sequence ID" value="GAG17001.1"/>
    <property type="molecule type" value="Genomic_DNA"/>
</dbReference>
<feature type="non-terminal residue" evidence="1">
    <location>
        <position position="1"/>
    </location>
</feature>
<dbReference type="PANTHER" id="PTHR43612:SF3">
    <property type="entry name" value="TRIFUNCTIONAL ENZYME SUBUNIT ALPHA, MITOCHONDRIAL"/>
    <property type="match status" value="1"/>
</dbReference>
<comment type="caution">
    <text evidence="1">The sequence shown here is derived from an EMBL/GenBank/DDBJ whole genome shotgun (WGS) entry which is preliminary data.</text>
</comment>
<reference evidence="1" key="1">
    <citation type="journal article" date="2014" name="Front. Microbiol.">
        <title>High frequency of phylogenetically diverse reductive dehalogenase-homologous genes in deep subseafloor sedimentary metagenomes.</title>
        <authorList>
            <person name="Kawai M."/>
            <person name="Futagami T."/>
            <person name="Toyoda A."/>
            <person name="Takaki Y."/>
            <person name="Nishi S."/>
            <person name="Hori S."/>
            <person name="Arai W."/>
            <person name="Tsubouchi T."/>
            <person name="Morono Y."/>
            <person name="Uchiyama I."/>
            <person name="Ito T."/>
            <person name="Fujiyama A."/>
            <person name="Inagaki F."/>
            <person name="Takami H."/>
        </authorList>
    </citation>
    <scope>NUCLEOTIDE SEQUENCE</scope>
    <source>
        <strain evidence="1">Expedition CK06-06</strain>
    </source>
</reference>
<evidence type="ECO:0008006" key="2">
    <source>
        <dbReference type="Google" id="ProtNLM"/>
    </source>
</evidence>
<dbReference type="Gene3D" id="1.10.1040.50">
    <property type="match status" value="1"/>
</dbReference>
<organism evidence="1">
    <name type="scientific">marine sediment metagenome</name>
    <dbReference type="NCBI Taxonomy" id="412755"/>
    <lineage>
        <taxon>unclassified sequences</taxon>
        <taxon>metagenomes</taxon>
        <taxon>ecological metagenomes</taxon>
    </lineage>
</organism>
<gene>
    <name evidence="1" type="ORF">S01H1_56256</name>
</gene>
<dbReference type="InterPro" id="IPR050136">
    <property type="entry name" value="FA_oxidation_alpha_subunit"/>
</dbReference>
<dbReference type="GO" id="GO:0004300">
    <property type="term" value="F:enoyl-CoA hydratase activity"/>
    <property type="evidence" value="ECO:0007669"/>
    <property type="project" value="TreeGrafter"/>
</dbReference>
<sequence length="174" mass="19253">FPQGPLHVYGTAGGGVIYHGGLLMKSQRPDLLPVPETLIKMYEAGYTGVGKACFYKDGLEPDKSALKFVVRNTSLPTPERDEAKEMLLLAMVNQAFLCLDEGVLRDYFSMDIGAILGIGFPDCWHGPARYVSQNGVRATQDRIQAIYDKYGLSFFKPAKEFERLIVCGVDRGLI</sequence>
<dbReference type="GO" id="GO:0016509">
    <property type="term" value="F:long-chain (3S)-3-hydroxyacyl-CoA dehydrogenase (NAD+) activity"/>
    <property type="evidence" value="ECO:0007669"/>
    <property type="project" value="TreeGrafter"/>
</dbReference>
<accession>X0WW89</accession>
<evidence type="ECO:0000313" key="1">
    <source>
        <dbReference type="EMBL" id="GAG17001.1"/>
    </source>
</evidence>